<dbReference type="CDD" id="cd14744">
    <property type="entry name" value="PAAR_CT_2"/>
    <property type="match status" value="1"/>
</dbReference>
<organism evidence="1 2">
    <name type="scientific">Trinickia caryophylli</name>
    <name type="common">Paraburkholderia caryophylli</name>
    <dbReference type="NCBI Taxonomy" id="28094"/>
    <lineage>
        <taxon>Bacteria</taxon>
        <taxon>Pseudomonadati</taxon>
        <taxon>Pseudomonadota</taxon>
        <taxon>Betaproteobacteria</taxon>
        <taxon>Burkholderiales</taxon>
        <taxon>Burkholderiaceae</taxon>
        <taxon>Trinickia</taxon>
    </lineage>
</organism>
<dbReference type="EMBL" id="FXAH01000011">
    <property type="protein sequence ID" value="SMF59015.1"/>
    <property type="molecule type" value="Genomic_DNA"/>
</dbReference>
<name>A0A1X7FVP9_TRICW</name>
<dbReference type="GeneID" id="95553026"/>
<dbReference type="Pfam" id="PF05488">
    <property type="entry name" value="PAAR_motif"/>
    <property type="match status" value="1"/>
</dbReference>
<evidence type="ECO:0000313" key="1">
    <source>
        <dbReference type="EMBL" id="SMF59015.1"/>
    </source>
</evidence>
<sequence length="94" mass="9702">MTVKENVLSRQVIVVGDTLAPHGGTVTTGSKEDIVDGKPIARKGDTVECKEHGQQTIAEGDEASMLSGSPVALHGHRVTCGCTLVSRGSTISMG</sequence>
<dbReference type="STRING" id="28094.SAMN06295900_111178"/>
<gene>
    <name evidence="1" type="ORF">SAMN06295900_111178</name>
</gene>
<dbReference type="Proteomes" id="UP000192911">
    <property type="component" value="Unassembled WGS sequence"/>
</dbReference>
<proteinExistence type="predicted"/>
<dbReference type="Gene3D" id="2.60.200.60">
    <property type="match status" value="2"/>
</dbReference>
<dbReference type="InterPro" id="IPR008727">
    <property type="entry name" value="PAAR_motif"/>
</dbReference>
<protein>
    <submittedName>
        <fullName evidence="1">Zn-binding Pro-Ala-Ala-Arg (PAAR) domain-containing protein, incolved in TypeVI secretion</fullName>
    </submittedName>
</protein>
<evidence type="ECO:0000313" key="2">
    <source>
        <dbReference type="Proteomes" id="UP000192911"/>
    </source>
</evidence>
<dbReference type="RefSeq" id="WP_254902572.1">
    <property type="nucleotide sequence ID" value="NZ_BSQD01000008.1"/>
</dbReference>
<keyword evidence="2" id="KW-1185">Reference proteome</keyword>
<reference evidence="2" key="1">
    <citation type="submission" date="2017-04" db="EMBL/GenBank/DDBJ databases">
        <authorList>
            <person name="Varghese N."/>
            <person name="Submissions S."/>
        </authorList>
    </citation>
    <scope>NUCLEOTIDE SEQUENCE [LARGE SCALE GENOMIC DNA]</scope>
    <source>
        <strain evidence="2">Ballard 720</strain>
    </source>
</reference>
<accession>A0A1X7FVP9</accession>
<dbReference type="AlphaFoldDB" id="A0A1X7FVP9"/>